<reference evidence="1" key="1">
    <citation type="submission" date="2018-02" db="EMBL/GenBank/DDBJ databases">
        <title>Rhizophora mucronata_Transcriptome.</title>
        <authorList>
            <person name="Meera S.P."/>
            <person name="Sreeshan A."/>
            <person name="Augustine A."/>
        </authorList>
    </citation>
    <scope>NUCLEOTIDE SEQUENCE</scope>
    <source>
        <tissue evidence="1">Leaf</tissue>
    </source>
</reference>
<proteinExistence type="predicted"/>
<dbReference type="AlphaFoldDB" id="A0A2P2M7G4"/>
<organism evidence="1">
    <name type="scientific">Rhizophora mucronata</name>
    <name type="common">Asiatic mangrove</name>
    <dbReference type="NCBI Taxonomy" id="61149"/>
    <lineage>
        <taxon>Eukaryota</taxon>
        <taxon>Viridiplantae</taxon>
        <taxon>Streptophyta</taxon>
        <taxon>Embryophyta</taxon>
        <taxon>Tracheophyta</taxon>
        <taxon>Spermatophyta</taxon>
        <taxon>Magnoliopsida</taxon>
        <taxon>eudicotyledons</taxon>
        <taxon>Gunneridae</taxon>
        <taxon>Pentapetalae</taxon>
        <taxon>rosids</taxon>
        <taxon>fabids</taxon>
        <taxon>Malpighiales</taxon>
        <taxon>Rhizophoraceae</taxon>
        <taxon>Rhizophora</taxon>
    </lineage>
</organism>
<accession>A0A2P2M7G4</accession>
<protein>
    <submittedName>
        <fullName evidence="1">Vacuolar amino acid transporter 1</fullName>
    </submittedName>
</protein>
<dbReference type="EMBL" id="GGEC01045669">
    <property type="protein sequence ID" value="MBX26153.1"/>
    <property type="molecule type" value="Transcribed_RNA"/>
</dbReference>
<evidence type="ECO:0000313" key="1">
    <source>
        <dbReference type="EMBL" id="MBX26153.1"/>
    </source>
</evidence>
<sequence>MEKKEGLRMVRERLGLSLLSNGHRVTEKQLILTQYQHRHISGILSVCQVWPILAGKTLTWMEIFLYSLILKVTIRRKTWIGSPQHSRHLQKAHFSQESCPLPMDVASLRLSSIHLMQWLELGFSQLLIP</sequence>
<name>A0A2P2M7G4_RHIMU</name>